<sequence>MGWSIQSSISGVADTQFEAIIGYELIVAENGRADQADLDSLQTALTSSAVAGSLALAYHSLTEKVSGTDSDQTISLLIADGQAQAAAG</sequence>
<evidence type="ECO:0000313" key="2">
    <source>
        <dbReference type="Proteomes" id="UP000522720"/>
    </source>
</evidence>
<dbReference type="AlphaFoldDB" id="A0A7X6N0C4"/>
<dbReference type="RefSeq" id="WP_168548489.1">
    <property type="nucleotide sequence ID" value="NZ_JAAXPR010000003.1"/>
</dbReference>
<evidence type="ECO:0000313" key="1">
    <source>
        <dbReference type="EMBL" id="NKZ19734.1"/>
    </source>
</evidence>
<keyword evidence="2" id="KW-1185">Reference proteome</keyword>
<organism evidence="1 2">
    <name type="scientific">Streptococcus ovuberis</name>
    <dbReference type="NCBI Taxonomy" id="1936207"/>
    <lineage>
        <taxon>Bacteria</taxon>
        <taxon>Bacillati</taxon>
        <taxon>Bacillota</taxon>
        <taxon>Bacilli</taxon>
        <taxon>Lactobacillales</taxon>
        <taxon>Streptococcaceae</taxon>
        <taxon>Streptococcus</taxon>
    </lineage>
</organism>
<name>A0A7X6N0C4_9STRE</name>
<comment type="caution">
    <text evidence="1">The sequence shown here is derived from an EMBL/GenBank/DDBJ whole genome shotgun (WGS) entry which is preliminary data.</text>
</comment>
<dbReference type="Proteomes" id="UP000522720">
    <property type="component" value="Unassembled WGS sequence"/>
</dbReference>
<proteinExistence type="predicted"/>
<protein>
    <submittedName>
        <fullName evidence="1">Uncharacterized protein</fullName>
    </submittedName>
</protein>
<gene>
    <name evidence="1" type="ORF">HF992_02535</name>
</gene>
<dbReference type="EMBL" id="JAAXPR010000003">
    <property type="protein sequence ID" value="NKZ19734.1"/>
    <property type="molecule type" value="Genomic_DNA"/>
</dbReference>
<accession>A0A7X6N0C4</accession>
<reference evidence="1 2" key="1">
    <citation type="submission" date="2020-04" db="EMBL/GenBank/DDBJ databases">
        <title>MicrobeNet Type strains.</title>
        <authorList>
            <person name="Nicholson A.C."/>
        </authorList>
    </citation>
    <scope>NUCLEOTIDE SEQUENCE [LARGE SCALE GENOMIC DNA]</scope>
    <source>
        <strain evidence="1 2">CCUG 69612</strain>
    </source>
</reference>